<evidence type="ECO:0000313" key="5">
    <source>
        <dbReference type="Proteomes" id="UP000598350"/>
    </source>
</evidence>
<organism evidence="4 5">
    <name type="scientific">Maribacter arenosus</name>
    <dbReference type="NCBI Taxonomy" id="1854708"/>
    <lineage>
        <taxon>Bacteria</taxon>
        <taxon>Pseudomonadati</taxon>
        <taxon>Bacteroidota</taxon>
        <taxon>Flavobacteriia</taxon>
        <taxon>Flavobacteriales</taxon>
        <taxon>Flavobacteriaceae</taxon>
        <taxon>Maribacter</taxon>
    </lineage>
</organism>
<dbReference type="CDD" id="cd00093">
    <property type="entry name" value="HTH_XRE"/>
    <property type="match status" value="1"/>
</dbReference>
<feature type="transmembrane region" description="Helical" evidence="2">
    <location>
        <begin position="106"/>
        <end position="125"/>
    </location>
</feature>
<dbReference type="PANTHER" id="PTHR46558">
    <property type="entry name" value="TRACRIPTIONAL REGULATORY PROTEIN-RELATED-RELATED"/>
    <property type="match status" value="1"/>
</dbReference>
<keyword evidence="2" id="KW-0812">Transmembrane</keyword>
<dbReference type="PROSITE" id="PS50943">
    <property type="entry name" value="HTH_CROC1"/>
    <property type="match status" value="1"/>
</dbReference>
<dbReference type="Gene3D" id="1.10.260.40">
    <property type="entry name" value="lambda repressor-like DNA-binding domains"/>
    <property type="match status" value="1"/>
</dbReference>
<proteinExistence type="predicted"/>
<sequence length="186" mass="20970">MTIIGNTISETRKLKGLTQEELAELAKVNLRTIQRIENNKSAPRGKTLNLICSVLELNLEELLNKEKDNKRKNLGVMVIHGIFLLVYNFALMGTFGFLTLVSEANLNSRFGAILLSVFFSLFIVWKTKKMNGIERMLKFGFGLIVFFIVVPVKHGFQTGIHTGLFICAAISLSILFYGNELIKEKE</sequence>
<dbReference type="SMART" id="SM00530">
    <property type="entry name" value="HTH_XRE"/>
    <property type="match status" value="1"/>
</dbReference>
<feature type="transmembrane region" description="Helical" evidence="2">
    <location>
        <begin position="160"/>
        <end position="178"/>
    </location>
</feature>
<dbReference type="RefSeq" id="WP_188315071.1">
    <property type="nucleotide sequence ID" value="NZ_JABTCG010000005.1"/>
</dbReference>
<accession>A0ABR7VII6</accession>
<feature type="transmembrane region" description="Helical" evidence="2">
    <location>
        <begin position="74"/>
        <end position="100"/>
    </location>
</feature>
<evidence type="ECO:0000256" key="2">
    <source>
        <dbReference type="SAM" id="Phobius"/>
    </source>
</evidence>
<evidence type="ECO:0000259" key="3">
    <source>
        <dbReference type="PROSITE" id="PS50943"/>
    </source>
</evidence>
<keyword evidence="5" id="KW-1185">Reference proteome</keyword>
<dbReference type="Pfam" id="PF01381">
    <property type="entry name" value="HTH_3"/>
    <property type="match status" value="1"/>
</dbReference>
<feature type="domain" description="HTH cro/C1-type" evidence="3">
    <location>
        <begin position="8"/>
        <end position="62"/>
    </location>
</feature>
<name>A0ABR7VII6_9FLAO</name>
<comment type="caution">
    <text evidence="4">The sequence shown here is derived from an EMBL/GenBank/DDBJ whole genome shotgun (WGS) entry which is preliminary data.</text>
</comment>
<evidence type="ECO:0000256" key="1">
    <source>
        <dbReference type="ARBA" id="ARBA00023125"/>
    </source>
</evidence>
<keyword evidence="2" id="KW-1133">Transmembrane helix</keyword>
<keyword evidence="1" id="KW-0238">DNA-binding</keyword>
<dbReference type="EMBL" id="JABTCG010000005">
    <property type="protein sequence ID" value="MBD0851957.1"/>
    <property type="molecule type" value="Genomic_DNA"/>
</dbReference>
<gene>
    <name evidence="4" type="ORF">HPE63_14845</name>
</gene>
<feature type="transmembrane region" description="Helical" evidence="2">
    <location>
        <begin position="137"/>
        <end position="154"/>
    </location>
</feature>
<dbReference type="SUPFAM" id="SSF47413">
    <property type="entry name" value="lambda repressor-like DNA-binding domains"/>
    <property type="match status" value="1"/>
</dbReference>
<dbReference type="InterPro" id="IPR010982">
    <property type="entry name" value="Lambda_DNA-bd_dom_sf"/>
</dbReference>
<protein>
    <submittedName>
        <fullName evidence="4">Helix-turn-helix transcriptional regulator</fullName>
    </submittedName>
</protein>
<reference evidence="4 5" key="1">
    <citation type="submission" date="2020-05" db="EMBL/GenBank/DDBJ databases">
        <title>The draft genome sequence of Maribacter arenosus CAU 1321.</title>
        <authorList>
            <person name="Mu L."/>
        </authorList>
    </citation>
    <scope>NUCLEOTIDE SEQUENCE [LARGE SCALE GENOMIC DNA]</scope>
    <source>
        <strain evidence="4 5">CAU 1321</strain>
    </source>
</reference>
<dbReference type="PANTHER" id="PTHR46558:SF3">
    <property type="entry name" value="TRANSCRIPTIONAL REGULATOR"/>
    <property type="match status" value="1"/>
</dbReference>
<keyword evidence="2" id="KW-0472">Membrane</keyword>
<dbReference type="Proteomes" id="UP000598350">
    <property type="component" value="Unassembled WGS sequence"/>
</dbReference>
<evidence type="ECO:0000313" key="4">
    <source>
        <dbReference type="EMBL" id="MBD0851957.1"/>
    </source>
</evidence>
<dbReference type="InterPro" id="IPR001387">
    <property type="entry name" value="Cro/C1-type_HTH"/>
</dbReference>